<keyword evidence="8" id="KW-0206">Cytoskeleton</keyword>
<evidence type="ECO:0000256" key="8">
    <source>
        <dbReference type="ARBA" id="ARBA00023212"/>
    </source>
</evidence>
<dbReference type="Proteomes" id="UP000008827">
    <property type="component" value="Chromosome 9"/>
</dbReference>
<dbReference type="EnsemblPlants" id="KRH40900">
    <property type="protein sequence ID" value="KRH40900"/>
    <property type="gene ID" value="GLYMA_09G284100"/>
</dbReference>
<keyword evidence="7" id="KW-0175">Coiled coil</keyword>
<evidence type="ECO:0000313" key="12">
    <source>
        <dbReference type="EnsemblPlants" id="KRH40900"/>
    </source>
</evidence>
<dbReference type="InParanoid" id="A0A0R0INH2"/>
<dbReference type="GO" id="GO:0005819">
    <property type="term" value="C:spindle"/>
    <property type="evidence" value="ECO:0007669"/>
    <property type="project" value="UniProtKB-SubCell"/>
</dbReference>
<keyword evidence="4" id="KW-0132">Cell division</keyword>
<reference evidence="11 12" key="1">
    <citation type="journal article" date="2010" name="Nature">
        <title>Genome sequence of the palaeopolyploid soybean.</title>
        <authorList>
            <person name="Schmutz J."/>
            <person name="Cannon S.B."/>
            <person name="Schlueter J."/>
            <person name="Ma J."/>
            <person name="Mitros T."/>
            <person name="Nelson W."/>
            <person name="Hyten D.L."/>
            <person name="Song Q."/>
            <person name="Thelen J.J."/>
            <person name="Cheng J."/>
            <person name="Xu D."/>
            <person name="Hellsten U."/>
            <person name="May G.D."/>
            <person name="Yu Y."/>
            <person name="Sakurai T."/>
            <person name="Umezawa T."/>
            <person name="Bhattacharyya M.K."/>
            <person name="Sandhu D."/>
            <person name="Valliyodan B."/>
            <person name="Lindquist E."/>
            <person name="Peto M."/>
            <person name="Grant D."/>
            <person name="Shu S."/>
            <person name="Goodstein D."/>
            <person name="Barry K."/>
            <person name="Futrell-Griggs M."/>
            <person name="Abernathy B."/>
            <person name="Du J."/>
            <person name="Tian Z."/>
            <person name="Zhu L."/>
            <person name="Gill N."/>
            <person name="Joshi T."/>
            <person name="Libault M."/>
            <person name="Sethuraman A."/>
            <person name="Zhang X.-C."/>
            <person name="Shinozaki K."/>
            <person name="Nguyen H.T."/>
            <person name="Wing R.A."/>
            <person name="Cregan P."/>
            <person name="Specht J."/>
            <person name="Grimwood J."/>
            <person name="Rokhsar D."/>
            <person name="Stacey G."/>
            <person name="Shoemaker R.C."/>
            <person name="Jackson S.A."/>
        </authorList>
    </citation>
    <scope>NUCLEOTIDE SEQUENCE</scope>
    <source>
        <strain evidence="12">cv. Williams 82</strain>
        <tissue evidence="11">Callus</tissue>
    </source>
</reference>
<evidence type="ECO:0000256" key="7">
    <source>
        <dbReference type="ARBA" id="ARBA00023054"/>
    </source>
</evidence>
<evidence type="ECO:0000256" key="9">
    <source>
        <dbReference type="ARBA" id="ARBA00023306"/>
    </source>
</evidence>
<dbReference type="Pfam" id="PF14932">
    <property type="entry name" value="HAUS-augmin3"/>
    <property type="match status" value="1"/>
</dbReference>
<dbReference type="GO" id="GO:0005874">
    <property type="term" value="C:microtubule"/>
    <property type="evidence" value="ECO:0007669"/>
    <property type="project" value="UniProtKB-KW"/>
</dbReference>
<evidence type="ECO:0000259" key="10">
    <source>
        <dbReference type="Pfam" id="PF14932"/>
    </source>
</evidence>
<dbReference type="GO" id="GO:0051301">
    <property type="term" value="P:cell division"/>
    <property type="evidence" value="ECO:0007669"/>
    <property type="project" value="UniProtKB-KW"/>
</dbReference>
<name>A0A0R0INH2_SOYBN</name>
<keyword evidence="13" id="KW-1185">Reference proteome</keyword>
<evidence type="ECO:0000256" key="1">
    <source>
        <dbReference type="ARBA" id="ARBA00004186"/>
    </source>
</evidence>
<proteinExistence type="inferred from homology"/>
<dbReference type="InterPro" id="IPR032733">
    <property type="entry name" value="HAUS3_N"/>
</dbReference>
<organism evidence="11">
    <name type="scientific">Glycine max</name>
    <name type="common">Soybean</name>
    <name type="synonym">Glycine hispida</name>
    <dbReference type="NCBI Taxonomy" id="3847"/>
    <lineage>
        <taxon>Eukaryota</taxon>
        <taxon>Viridiplantae</taxon>
        <taxon>Streptophyta</taxon>
        <taxon>Embryophyta</taxon>
        <taxon>Tracheophyta</taxon>
        <taxon>Spermatophyta</taxon>
        <taxon>Magnoliopsida</taxon>
        <taxon>eudicotyledons</taxon>
        <taxon>Gunneridae</taxon>
        <taxon>Pentapetalae</taxon>
        <taxon>rosids</taxon>
        <taxon>fabids</taxon>
        <taxon>Fabales</taxon>
        <taxon>Fabaceae</taxon>
        <taxon>Papilionoideae</taxon>
        <taxon>50 kb inversion clade</taxon>
        <taxon>NPAAA clade</taxon>
        <taxon>indigoferoid/millettioid clade</taxon>
        <taxon>Phaseoleae</taxon>
        <taxon>Glycine</taxon>
        <taxon>Glycine subgen. Soja</taxon>
    </lineage>
</organism>
<evidence type="ECO:0000313" key="13">
    <source>
        <dbReference type="Proteomes" id="UP000008827"/>
    </source>
</evidence>
<dbReference type="AlphaFoldDB" id="A0A0R0INH2"/>
<comment type="subcellular location">
    <subcellularLocation>
        <location evidence="1">Cytoplasm</location>
        <location evidence="1">Cytoskeleton</location>
        <location evidence="1">Spindle</location>
    </subcellularLocation>
</comment>
<reference evidence="12" key="2">
    <citation type="submission" date="2018-02" db="UniProtKB">
        <authorList>
            <consortium name="EnsemblPlants"/>
        </authorList>
    </citation>
    <scope>IDENTIFICATION</scope>
    <source>
        <strain evidence="12">Williams 82</strain>
    </source>
</reference>
<dbReference type="Gramene" id="KRH40900">
    <property type="protein sequence ID" value="KRH40900"/>
    <property type="gene ID" value="GLYMA_09G284100"/>
</dbReference>
<reference evidence="11" key="3">
    <citation type="submission" date="2018-07" db="EMBL/GenBank/DDBJ databases">
        <title>WGS assembly of Glycine max.</title>
        <authorList>
            <person name="Schmutz J."/>
            <person name="Cannon S."/>
            <person name="Schlueter J."/>
            <person name="Ma J."/>
            <person name="Mitros T."/>
            <person name="Nelson W."/>
            <person name="Hyten D."/>
            <person name="Song Q."/>
            <person name="Thelen J."/>
            <person name="Cheng J."/>
            <person name="Xu D."/>
            <person name="Hellsten U."/>
            <person name="May G."/>
            <person name="Yu Y."/>
            <person name="Sakurai T."/>
            <person name="Umezawa T."/>
            <person name="Bhattacharyya M."/>
            <person name="Sandhu D."/>
            <person name="Valliyodan B."/>
            <person name="Lindquist E."/>
            <person name="Peto M."/>
            <person name="Grant D."/>
            <person name="Shu S."/>
            <person name="Goodstein D."/>
            <person name="Barry K."/>
            <person name="Futrell-Griggs M."/>
            <person name="Abernathy B."/>
            <person name="Du J."/>
            <person name="Tian Z."/>
            <person name="Zhu L."/>
            <person name="Gill N."/>
            <person name="Joshi T."/>
            <person name="Libault M."/>
            <person name="Sethuraman A."/>
            <person name="Zhang X."/>
            <person name="Shinozaki K."/>
            <person name="Nguyen H."/>
            <person name="Wing R."/>
            <person name="Cregan P."/>
            <person name="Specht J."/>
            <person name="Grimwood J."/>
            <person name="Rokhsar D."/>
            <person name="Stacey G."/>
            <person name="Shoemaker R."/>
            <person name="Jackson S."/>
        </authorList>
    </citation>
    <scope>NUCLEOTIDE SEQUENCE</scope>
    <source>
        <tissue evidence="11">Callus</tissue>
    </source>
</reference>
<dbReference type="PANTHER" id="PTHR19378:SF0">
    <property type="entry name" value="HAUS AUGMIN-LIKE COMPLEX SUBUNIT 3"/>
    <property type="match status" value="1"/>
</dbReference>
<dbReference type="InterPro" id="IPR026206">
    <property type="entry name" value="HAUS3"/>
</dbReference>
<evidence type="ECO:0000313" key="11">
    <source>
        <dbReference type="EMBL" id="KRH40900.1"/>
    </source>
</evidence>
<evidence type="ECO:0000256" key="2">
    <source>
        <dbReference type="ARBA" id="ARBA00009645"/>
    </source>
</evidence>
<dbReference type="GO" id="GO:0051225">
    <property type="term" value="P:spindle assembly"/>
    <property type="evidence" value="ECO:0007669"/>
    <property type="project" value="InterPro"/>
</dbReference>
<feature type="domain" description="HAUS augmin-like complex subunit 3 N-terminal" evidence="10">
    <location>
        <begin position="1"/>
        <end position="58"/>
    </location>
</feature>
<keyword evidence="5" id="KW-0493">Microtubule</keyword>
<keyword evidence="9" id="KW-0131">Cell cycle</keyword>
<dbReference type="GO" id="GO:0070652">
    <property type="term" value="C:HAUS complex"/>
    <property type="evidence" value="ECO:0007669"/>
    <property type="project" value="InterPro"/>
</dbReference>
<comment type="similarity">
    <text evidence="2">Belongs to the HAUS3 family.</text>
</comment>
<dbReference type="ExpressionAtlas" id="A0A0R0INH2">
    <property type="expression patterns" value="baseline and differential"/>
</dbReference>
<keyword evidence="6" id="KW-0498">Mitosis</keyword>
<evidence type="ECO:0000256" key="4">
    <source>
        <dbReference type="ARBA" id="ARBA00022618"/>
    </source>
</evidence>
<dbReference type="EMBL" id="CM000842">
    <property type="protein sequence ID" value="KRH40900.1"/>
    <property type="molecule type" value="Genomic_DNA"/>
</dbReference>
<dbReference type="STRING" id="3847.A0A0R0INH2"/>
<evidence type="ECO:0000256" key="6">
    <source>
        <dbReference type="ARBA" id="ARBA00022776"/>
    </source>
</evidence>
<evidence type="ECO:0000256" key="5">
    <source>
        <dbReference type="ARBA" id="ARBA00022701"/>
    </source>
</evidence>
<evidence type="ECO:0000256" key="3">
    <source>
        <dbReference type="ARBA" id="ARBA00022490"/>
    </source>
</evidence>
<gene>
    <name evidence="11" type="ORF">GLYMA_09G284100</name>
</gene>
<keyword evidence="3" id="KW-0963">Cytoplasm</keyword>
<dbReference type="PANTHER" id="PTHR19378">
    <property type="entry name" value="GOLGIN- RELATED"/>
    <property type="match status" value="1"/>
</dbReference>
<accession>A0A0R0INH2</accession>
<sequence>MNGVLERIASKAHELAHYHSGDEDGIYLAYSDFNQFLLGDSSCLKELNQWFAKQLDTGKVCIDITLSTPCNSGSLMHFASFFVGSFHPVPVDYDISISDCLFAFVEVKYVI</sequence>
<protein>
    <recommendedName>
        <fullName evidence="10">HAUS augmin-like complex subunit 3 N-terminal domain-containing protein</fullName>
    </recommendedName>
</protein>